<dbReference type="PANTHER" id="PTHR34135">
    <property type="entry name" value="LYSOZYME"/>
    <property type="match status" value="1"/>
</dbReference>
<dbReference type="InterPro" id="IPR017853">
    <property type="entry name" value="GH"/>
</dbReference>
<dbReference type="CDD" id="cd06413">
    <property type="entry name" value="GH25_muramidase_1"/>
    <property type="match status" value="1"/>
</dbReference>
<keyword evidence="2 5" id="KW-0378">Hydrolase</keyword>
<dbReference type="PANTHER" id="PTHR34135:SF2">
    <property type="entry name" value="LYSOZYME"/>
    <property type="match status" value="1"/>
</dbReference>
<evidence type="ECO:0000256" key="4">
    <source>
        <dbReference type="SAM" id="SignalP"/>
    </source>
</evidence>
<dbReference type="GO" id="GO:0003796">
    <property type="term" value="F:lysozyme activity"/>
    <property type="evidence" value="ECO:0007669"/>
    <property type="project" value="InterPro"/>
</dbReference>
<feature type="signal peptide" evidence="4">
    <location>
        <begin position="1"/>
        <end position="47"/>
    </location>
</feature>
<keyword evidence="6" id="KW-1185">Reference proteome</keyword>
<dbReference type="OrthoDB" id="9798192at2"/>
<dbReference type="Gene3D" id="3.20.20.80">
    <property type="entry name" value="Glycosidases"/>
    <property type="match status" value="1"/>
</dbReference>
<protein>
    <submittedName>
        <fullName evidence="5">Glycoside hydrolase</fullName>
    </submittedName>
</protein>
<dbReference type="SUPFAM" id="SSF51445">
    <property type="entry name" value="(Trans)glycosidases"/>
    <property type="match status" value="1"/>
</dbReference>
<evidence type="ECO:0000256" key="3">
    <source>
        <dbReference type="ARBA" id="ARBA00023295"/>
    </source>
</evidence>
<name>A0A2U8WEU5_9HYPH</name>
<dbReference type="RefSeq" id="WP_109895049.1">
    <property type="nucleotide sequence ID" value="NZ_CP029550.1"/>
</dbReference>
<dbReference type="InterPro" id="IPR018077">
    <property type="entry name" value="Glyco_hydro_fam25_subgr"/>
</dbReference>
<dbReference type="EMBL" id="CP029550">
    <property type="protein sequence ID" value="AWN43856.1"/>
    <property type="molecule type" value="Genomic_DNA"/>
</dbReference>
<feature type="chain" id="PRO_5015938531" evidence="4">
    <location>
        <begin position="48"/>
        <end position="295"/>
    </location>
</feature>
<reference evidence="6" key="1">
    <citation type="submission" date="2018-05" db="EMBL/GenBank/DDBJ databases">
        <title>Complete Genome Sequence of Methylobacterium sp. 17SD2-17.</title>
        <authorList>
            <person name="Srinivasan S."/>
        </authorList>
    </citation>
    <scope>NUCLEOTIDE SEQUENCE [LARGE SCALE GENOMIC DNA]</scope>
    <source>
        <strain evidence="6">17SD2-17</strain>
    </source>
</reference>
<keyword evidence="4" id="KW-0732">Signal</keyword>
<dbReference type="Proteomes" id="UP000245926">
    <property type="component" value="Chromosome"/>
</dbReference>
<dbReference type="SMART" id="SM00641">
    <property type="entry name" value="Glyco_25"/>
    <property type="match status" value="1"/>
</dbReference>
<gene>
    <name evidence="5" type="ORF">DK389_29210</name>
</gene>
<evidence type="ECO:0000313" key="6">
    <source>
        <dbReference type="Proteomes" id="UP000245926"/>
    </source>
</evidence>
<dbReference type="GO" id="GO:0009253">
    <property type="term" value="P:peptidoglycan catabolic process"/>
    <property type="evidence" value="ECO:0007669"/>
    <property type="project" value="InterPro"/>
</dbReference>
<dbReference type="GO" id="GO:0016052">
    <property type="term" value="P:carbohydrate catabolic process"/>
    <property type="evidence" value="ECO:0007669"/>
    <property type="project" value="TreeGrafter"/>
</dbReference>
<dbReference type="PROSITE" id="PS51904">
    <property type="entry name" value="GLYCOSYL_HYDROL_F25_2"/>
    <property type="match status" value="1"/>
</dbReference>
<proteinExistence type="inferred from homology"/>
<accession>A0A2U8WEU5</accession>
<sequence length="295" mass="33163">MSQWNGTALTHDAPPRGRLARLSTARLRTGSKRVLAAALLASLAACAANNDFYPTKGDVKPHPGVARAKNHPIQGIDISRWQGPIDWASVKGAGTQFAFIKATEGGDHVDERFRENWEGAGRAGVPRGAYHFVYWCRSAQDQMEWFKRNVPNDPTALPPVLDVEWNGHSQTCPRRLPKAQALGMIRYMLSEMERYTGKRPIIYTDITFHKDVLEDELPDYPHWVRSTAAEPEQRFSNRKWMLWQFTSTGRVPGVRGDVDRNAFYGSPAEWASFLATDCDPREHRSLTAQGLCSGK</sequence>
<keyword evidence="3" id="KW-0326">Glycosidase</keyword>
<dbReference type="InterPro" id="IPR002053">
    <property type="entry name" value="Glyco_hydro_25"/>
</dbReference>
<evidence type="ECO:0000313" key="5">
    <source>
        <dbReference type="EMBL" id="AWN43856.1"/>
    </source>
</evidence>
<dbReference type="Pfam" id="PF01183">
    <property type="entry name" value="Glyco_hydro_25"/>
    <property type="match status" value="1"/>
</dbReference>
<dbReference type="KEGG" id="mets:DK389_29210"/>
<comment type="similarity">
    <text evidence="1">Belongs to the glycosyl hydrolase 25 family.</text>
</comment>
<organism evidence="5 6">
    <name type="scientific">Methylobacterium durans</name>
    <dbReference type="NCBI Taxonomy" id="2202825"/>
    <lineage>
        <taxon>Bacteria</taxon>
        <taxon>Pseudomonadati</taxon>
        <taxon>Pseudomonadota</taxon>
        <taxon>Alphaproteobacteria</taxon>
        <taxon>Hyphomicrobiales</taxon>
        <taxon>Methylobacteriaceae</taxon>
        <taxon>Methylobacterium</taxon>
    </lineage>
</organism>
<evidence type="ECO:0000256" key="2">
    <source>
        <dbReference type="ARBA" id="ARBA00022801"/>
    </source>
</evidence>
<evidence type="ECO:0000256" key="1">
    <source>
        <dbReference type="ARBA" id="ARBA00010646"/>
    </source>
</evidence>
<dbReference type="GO" id="GO:0016998">
    <property type="term" value="P:cell wall macromolecule catabolic process"/>
    <property type="evidence" value="ECO:0007669"/>
    <property type="project" value="InterPro"/>
</dbReference>
<dbReference type="AlphaFoldDB" id="A0A2U8WEU5"/>